<feature type="transmembrane region" description="Helical" evidence="7">
    <location>
        <begin position="31"/>
        <end position="48"/>
    </location>
</feature>
<name>A0A5C7FGG5_9BACT</name>
<dbReference type="Proteomes" id="UP000321907">
    <property type="component" value="Unassembled WGS sequence"/>
</dbReference>
<comment type="caution">
    <text evidence="8">The sequence shown here is derived from an EMBL/GenBank/DDBJ whole genome shotgun (WGS) entry which is preliminary data.</text>
</comment>
<comment type="subcellular location">
    <subcellularLocation>
        <location evidence="1">Cell membrane</location>
        <topology evidence="1">Multi-pass membrane protein</topology>
    </subcellularLocation>
</comment>
<feature type="region of interest" description="Disordered" evidence="6">
    <location>
        <begin position="1"/>
        <end position="21"/>
    </location>
</feature>
<keyword evidence="5 7" id="KW-0472">Membrane</keyword>
<accession>A0A5C7FGG5</accession>
<evidence type="ECO:0000256" key="7">
    <source>
        <dbReference type="SAM" id="Phobius"/>
    </source>
</evidence>
<evidence type="ECO:0008006" key="10">
    <source>
        <dbReference type="Google" id="ProtNLM"/>
    </source>
</evidence>
<feature type="compositionally biased region" description="Polar residues" evidence="6">
    <location>
        <begin position="12"/>
        <end position="21"/>
    </location>
</feature>
<evidence type="ECO:0000256" key="6">
    <source>
        <dbReference type="SAM" id="MobiDB-lite"/>
    </source>
</evidence>
<proteinExistence type="predicted"/>
<feature type="transmembrane region" description="Helical" evidence="7">
    <location>
        <begin position="306"/>
        <end position="333"/>
    </location>
</feature>
<dbReference type="Pfam" id="PF03706">
    <property type="entry name" value="LPG_synthase_TM"/>
    <property type="match status" value="1"/>
</dbReference>
<keyword evidence="4 7" id="KW-1133">Transmembrane helix</keyword>
<evidence type="ECO:0000256" key="1">
    <source>
        <dbReference type="ARBA" id="ARBA00004651"/>
    </source>
</evidence>
<protein>
    <recommendedName>
        <fullName evidence="10">Flippase-like domain-containing protein</fullName>
    </recommendedName>
</protein>
<evidence type="ECO:0000313" key="9">
    <source>
        <dbReference type="Proteomes" id="UP000321907"/>
    </source>
</evidence>
<feature type="transmembrane region" description="Helical" evidence="7">
    <location>
        <begin position="182"/>
        <end position="207"/>
    </location>
</feature>
<feature type="transmembrane region" description="Helical" evidence="7">
    <location>
        <begin position="68"/>
        <end position="86"/>
    </location>
</feature>
<evidence type="ECO:0000256" key="2">
    <source>
        <dbReference type="ARBA" id="ARBA00022475"/>
    </source>
</evidence>
<dbReference type="AlphaFoldDB" id="A0A5C7FGG5"/>
<reference evidence="8 9" key="1">
    <citation type="submission" date="2019-08" db="EMBL/GenBank/DDBJ databases">
        <title>Lewinella sp. strain SSH13 Genome sequencing and assembly.</title>
        <authorList>
            <person name="Kim I."/>
        </authorList>
    </citation>
    <scope>NUCLEOTIDE SEQUENCE [LARGE SCALE GENOMIC DNA]</scope>
    <source>
        <strain evidence="8 9">SSH13</strain>
    </source>
</reference>
<keyword evidence="9" id="KW-1185">Reference proteome</keyword>
<evidence type="ECO:0000256" key="3">
    <source>
        <dbReference type="ARBA" id="ARBA00022692"/>
    </source>
</evidence>
<gene>
    <name evidence="8" type="ORF">FUA23_13740</name>
</gene>
<evidence type="ECO:0000313" key="8">
    <source>
        <dbReference type="EMBL" id="TXF88722.1"/>
    </source>
</evidence>
<keyword evidence="2" id="KW-1003">Cell membrane</keyword>
<dbReference type="OrthoDB" id="1121314at2"/>
<dbReference type="InterPro" id="IPR022791">
    <property type="entry name" value="L-PG_synthase/AglD"/>
</dbReference>
<dbReference type="EMBL" id="VOXD01000020">
    <property type="protein sequence ID" value="TXF88722.1"/>
    <property type="molecule type" value="Genomic_DNA"/>
</dbReference>
<keyword evidence="3 7" id="KW-0812">Transmembrane</keyword>
<sequence length="343" mass="38814">MERQTNHKVQFKSPSPTNNLTKAKNKTLRKWLLRLLSVAVLAAFAWQFRRLSAELDWAAFRAALGRPGQWKFLVLAVVLMPLNWWLEARKWYILLRVFLPWPFARTWRTMLAGVSLSAATPNRIGEIGGRLLVADRSEWPGVITSSVLGSVCQWVAFLLLAWPGLMWTADTLLRERLPFPVAWLWPVGPLLLAIGWWGGMPLLLRVLRWLESRFRVRTEELSKGLGEVKIGLMARAGSYACLRFIVYCTQLYLLLWFFGLELPLLKGIAGIAGIYLVQAGIPMPPGVNLVTRTELGLLLWNDSPEAAVATLAAFTSLFAINVLLPALPGYFLVVRRYRKHEAL</sequence>
<dbReference type="GO" id="GO:0005886">
    <property type="term" value="C:plasma membrane"/>
    <property type="evidence" value="ECO:0007669"/>
    <property type="project" value="UniProtKB-SubCell"/>
</dbReference>
<evidence type="ECO:0000256" key="4">
    <source>
        <dbReference type="ARBA" id="ARBA00022989"/>
    </source>
</evidence>
<feature type="transmembrane region" description="Helical" evidence="7">
    <location>
        <begin position="139"/>
        <end position="162"/>
    </location>
</feature>
<organism evidence="8 9">
    <name type="scientific">Neolewinella aurantiaca</name>
    <dbReference type="NCBI Taxonomy" id="2602767"/>
    <lineage>
        <taxon>Bacteria</taxon>
        <taxon>Pseudomonadati</taxon>
        <taxon>Bacteroidota</taxon>
        <taxon>Saprospiria</taxon>
        <taxon>Saprospirales</taxon>
        <taxon>Lewinellaceae</taxon>
        <taxon>Neolewinella</taxon>
    </lineage>
</organism>
<evidence type="ECO:0000256" key="5">
    <source>
        <dbReference type="ARBA" id="ARBA00023136"/>
    </source>
</evidence>